<dbReference type="Proteomes" id="UP000001058">
    <property type="component" value="Unassembled WGS sequence"/>
</dbReference>
<dbReference type="InParanoid" id="D8TK58"/>
<feature type="binding site" evidence="10">
    <location>
        <position position="320"/>
    </location>
    <ligand>
        <name>pyridoxal 5'-phosphate</name>
        <dbReference type="ChEBI" id="CHEBI:597326"/>
    </ligand>
</feature>
<dbReference type="FunFam" id="3.40.50.1100:FF:000067">
    <property type="entry name" value="Cysteine synthase"/>
    <property type="match status" value="1"/>
</dbReference>
<dbReference type="SUPFAM" id="SSF53686">
    <property type="entry name" value="Tryptophan synthase beta subunit-like PLP-dependent enzymes"/>
    <property type="match status" value="1"/>
</dbReference>
<evidence type="ECO:0000256" key="1">
    <source>
        <dbReference type="ARBA" id="ARBA00001933"/>
    </source>
</evidence>
<feature type="region of interest" description="Disordered" evidence="13">
    <location>
        <begin position="1"/>
        <end position="23"/>
    </location>
</feature>
<evidence type="ECO:0000313" key="15">
    <source>
        <dbReference type="EMBL" id="EFJ52191.1"/>
    </source>
</evidence>
<sequence length="388" mass="40945">MQAVHTSRQALRPFGKAGARQHARRPLSLRLQASSGVVESTLAAAPADAPSKPKKICSDITEVIGNTPMVYLNRVTKGCVARVAAKLEIMQPCSSVKDRIGRNMIDDAEKRGAIKPGVTTLVEPTSGNTGIGLAFVAAARGYKLILTMPASMSLERRVLLRAFGAELVLTDPAKGMRGAVEKCNEIAAKTPNSYILQQFENPANPEVHRLTTGPEIWRDTVGQVDILVAGVGTGGTVTGTGEYLKSVKQGLQVVAVEPAESPVLSGGKPGPHRIQGIGAGFVPAILNTAVYDEVLKVQSDDAVAMAARLATDEGLFCGISSGAAVAAAIKVASRPENAGKLVVVVLPSFGERYLSSVLFNQLRLECEALKQDERAKISDIAGREFFVP</sequence>
<keyword evidence="6 12" id="KW-0808">Transferase</keyword>
<dbReference type="PROSITE" id="PS00901">
    <property type="entry name" value="CYS_SYNTHASE"/>
    <property type="match status" value="1"/>
</dbReference>
<evidence type="ECO:0000256" key="4">
    <source>
        <dbReference type="ARBA" id="ARBA00012681"/>
    </source>
</evidence>
<evidence type="ECO:0000256" key="7">
    <source>
        <dbReference type="ARBA" id="ARBA00022898"/>
    </source>
</evidence>
<evidence type="ECO:0000256" key="8">
    <source>
        <dbReference type="ARBA" id="ARBA00023192"/>
    </source>
</evidence>
<dbReference type="CDD" id="cd01561">
    <property type="entry name" value="CBS_like"/>
    <property type="match status" value="1"/>
</dbReference>
<evidence type="ECO:0000256" key="13">
    <source>
        <dbReference type="SAM" id="MobiDB-lite"/>
    </source>
</evidence>
<feature type="binding site" evidence="10">
    <location>
        <position position="128"/>
    </location>
    <ligand>
        <name>pyridoxal 5'-phosphate</name>
        <dbReference type="ChEBI" id="CHEBI:597326"/>
    </ligand>
</feature>
<comment type="similarity">
    <text evidence="3 12">Belongs to the cysteine synthase/cystathionine beta-synthase family.</text>
</comment>
<dbReference type="EMBL" id="GL378325">
    <property type="protein sequence ID" value="EFJ52191.1"/>
    <property type="molecule type" value="Genomic_DNA"/>
</dbReference>
<dbReference type="InterPro" id="IPR036052">
    <property type="entry name" value="TrpB-like_PALP_sf"/>
</dbReference>
<evidence type="ECO:0000256" key="6">
    <source>
        <dbReference type="ARBA" id="ARBA00022679"/>
    </source>
</evidence>
<dbReference type="GO" id="GO:0006535">
    <property type="term" value="P:cysteine biosynthetic process from serine"/>
    <property type="evidence" value="ECO:0007669"/>
    <property type="project" value="UniProtKB-UniRule"/>
</dbReference>
<dbReference type="eggNOG" id="KOG1252">
    <property type="taxonomic scope" value="Eukaryota"/>
</dbReference>
<dbReference type="GeneID" id="9618190"/>
<protein>
    <recommendedName>
        <fullName evidence="4 12">Cysteine synthase</fullName>
        <ecNumber evidence="4 12">2.5.1.47</ecNumber>
    </recommendedName>
</protein>
<keyword evidence="7 10" id="KW-0663">Pyridoxal phosphate</keyword>
<proteinExistence type="inferred from homology"/>
<dbReference type="GO" id="GO:0004124">
    <property type="term" value="F:cysteine synthase activity"/>
    <property type="evidence" value="ECO:0007669"/>
    <property type="project" value="UniProtKB-UniRule"/>
</dbReference>
<dbReference type="InterPro" id="IPR050214">
    <property type="entry name" value="Cys_Synth/Cystath_Beta-Synth"/>
</dbReference>
<feature type="binding site" evidence="10">
    <location>
        <begin position="232"/>
        <end position="236"/>
    </location>
    <ligand>
        <name>pyridoxal 5'-phosphate</name>
        <dbReference type="ChEBI" id="CHEBI:597326"/>
    </ligand>
</feature>
<dbReference type="NCBIfam" id="TIGR01136">
    <property type="entry name" value="cysKM"/>
    <property type="match status" value="1"/>
</dbReference>
<dbReference type="InterPro" id="IPR005856">
    <property type="entry name" value="Cys_synth"/>
</dbReference>
<evidence type="ECO:0000256" key="3">
    <source>
        <dbReference type="ARBA" id="ARBA00007103"/>
    </source>
</evidence>
<dbReference type="InterPro" id="IPR001216">
    <property type="entry name" value="P-phosphate_BS"/>
</dbReference>
<evidence type="ECO:0000256" key="12">
    <source>
        <dbReference type="RuleBase" id="RU003985"/>
    </source>
</evidence>
<feature type="modified residue" description="N6-(pyridoxal phosphate)lysine" evidence="11">
    <location>
        <position position="97"/>
    </location>
</feature>
<keyword evidence="8 12" id="KW-0198">Cysteine biosynthesis</keyword>
<dbReference type="EC" id="2.5.1.47" evidence="4 12"/>
<evidence type="ECO:0000256" key="10">
    <source>
        <dbReference type="PIRSR" id="PIRSR605856-50"/>
    </source>
</evidence>
<evidence type="ECO:0000259" key="14">
    <source>
        <dbReference type="Pfam" id="PF00291"/>
    </source>
</evidence>
<dbReference type="GO" id="GO:0005737">
    <property type="term" value="C:cytoplasm"/>
    <property type="evidence" value="ECO:0007669"/>
    <property type="project" value="UniProtKB-ARBA"/>
</dbReference>
<accession>D8TK58</accession>
<dbReference type="OrthoDB" id="10259545at2759"/>
<reference evidence="15 16" key="1">
    <citation type="journal article" date="2010" name="Science">
        <title>Genomic analysis of organismal complexity in the multicellular green alga Volvox carteri.</title>
        <authorList>
            <person name="Prochnik S.E."/>
            <person name="Umen J."/>
            <person name="Nedelcu A.M."/>
            <person name="Hallmann A."/>
            <person name="Miller S.M."/>
            <person name="Nishii I."/>
            <person name="Ferris P."/>
            <person name="Kuo A."/>
            <person name="Mitros T."/>
            <person name="Fritz-Laylin L.K."/>
            <person name="Hellsten U."/>
            <person name="Chapman J."/>
            <person name="Simakov O."/>
            <person name="Rensing S.A."/>
            <person name="Terry A."/>
            <person name="Pangilinan J."/>
            <person name="Kapitonov V."/>
            <person name="Jurka J."/>
            <person name="Salamov A."/>
            <person name="Shapiro H."/>
            <person name="Schmutz J."/>
            <person name="Grimwood J."/>
            <person name="Lindquist E."/>
            <person name="Lucas S."/>
            <person name="Grigoriev I.V."/>
            <person name="Schmitt R."/>
            <person name="Kirk D."/>
            <person name="Rokhsar D.S."/>
        </authorList>
    </citation>
    <scope>NUCLEOTIDE SEQUENCE [LARGE SCALE GENOMIC DNA]</scope>
    <source>
        <strain evidence="16">f. Nagariensis / Eve</strain>
    </source>
</reference>
<dbReference type="Gene3D" id="3.40.50.1100">
    <property type="match status" value="2"/>
</dbReference>
<dbReference type="AlphaFoldDB" id="D8TK58"/>
<organism evidence="16">
    <name type="scientific">Volvox carteri f. nagariensis</name>
    <dbReference type="NCBI Taxonomy" id="3068"/>
    <lineage>
        <taxon>Eukaryota</taxon>
        <taxon>Viridiplantae</taxon>
        <taxon>Chlorophyta</taxon>
        <taxon>core chlorophytes</taxon>
        <taxon>Chlorophyceae</taxon>
        <taxon>CS clade</taxon>
        <taxon>Chlamydomonadales</taxon>
        <taxon>Volvocaceae</taxon>
        <taxon>Volvox</taxon>
    </lineage>
</organism>
<feature type="domain" description="Tryptophan synthase beta chain-like PALP" evidence="14">
    <location>
        <begin position="60"/>
        <end position="347"/>
    </location>
</feature>
<dbReference type="PANTHER" id="PTHR10314">
    <property type="entry name" value="CYSTATHIONINE BETA-SYNTHASE"/>
    <property type="match status" value="1"/>
</dbReference>
<comment type="catalytic activity">
    <reaction evidence="9 12">
        <text>O-acetyl-L-serine + hydrogen sulfide = L-cysteine + acetate</text>
        <dbReference type="Rhea" id="RHEA:14829"/>
        <dbReference type="ChEBI" id="CHEBI:29919"/>
        <dbReference type="ChEBI" id="CHEBI:30089"/>
        <dbReference type="ChEBI" id="CHEBI:35235"/>
        <dbReference type="ChEBI" id="CHEBI:58340"/>
        <dbReference type="EC" id="2.5.1.47"/>
    </reaction>
</comment>
<comment type="cofactor">
    <cofactor evidence="1 10 12">
        <name>pyridoxal 5'-phosphate</name>
        <dbReference type="ChEBI" id="CHEBI:597326"/>
    </cofactor>
</comment>
<dbReference type="FunFam" id="3.40.50.1100:FF:000130">
    <property type="entry name" value="Cysteine synthase"/>
    <property type="match status" value="1"/>
</dbReference>
<gene>
    <name evidence="15" type="ORF">VOLCADRAFT_79370</name>
</gene>
<keyword evidence="5 12" id="KW-0028">Amino-acid biosynthesis</keyword>
<evidence type="ECO:0000256" key="11">
    <source>
        <dbReference type="PIRSR" id="PIRSR605856-51"/>
    </source>
</evidence>
<dbReference type="Pfam" id="PF00291">
    <property type="entry name" value="PALP"/>
    <property type="match status" value="1"/>
</dbReference>
<evidence type="ECO:0000313" key="16">
    <source>
        <dbReference type="Proteomes" id="UP000001058"/>
    </source>
</evidence>
<evidence type="ECO:0000256" key="5">
    <source>
        <dbReference type="ARBA" id="ARBA00022605"/>
    </source>
</evidence>
<dbReference type="STRING" id="3068.D8TK58"/>
<evidence type="ECO:0000256" key="2">
    <source>
        <dbReference type="ARBA" id="ARBA00004962"/>
    </source>
</evidence>
<keyword evidence="16" id="KW-1185">Reference proteome</keyword>
<dbReference type="InterPro" id="IPR005859">
    <property type="entry name" value="CysK"/>
</dbReference>
<dbReference type="InterPro" id="IPR001926">
    <property type="entry name" value="TrpB-like_PALP"/>
</dbReference>
<comment type="pathway">
    <text evidence="2">Amino-acid biosynthesis; L-cysteine biosynthesis; L-cysteine from L-serine: step 2/2.</text>
</comment>
<dbReference type="KEGG" id="vcn:VOLCADRAFT_79370"/>
<dbReference type="RefSeq" id="XP_002946965.1">
    <property type="nucleotide sequence ID" value="XM_002946919.1"/>
</dbReference>
<name>D8TK58_VOLCA</name>
<evidence type="ECO:0000256" key="9">
    <source>
        <dbReference type="ARBA" id="ARBA00047931"/>
    </source>
</evidence>
<dbReference type="NCBIfam" id="TIGR01139">
    <property type="entry name" value="cysK"/>
    <property type="match status" value="1"/>
</dbReference>